<evidence type="ECO:0000256" key="7">
    <source>
        <dbReference type="ARBA" id="ARBA00047899"/>
    </source>
</evidence>
<evidence type="ECO:0000256" key="5">
    <source>
        <dbReference type="ARBA" id="ARBA00022777"/>
    </source>
</evidence>
<feature type="region of interest" description="Disordered" evidence="9">
    <location>
        <begin position="488"/>
        <end position="532"/>
    </location>
</feature>
<name>A0AAV9PYC6_9PEZI</name>
<dbReference type="InterPro" id="IPR011009">
    <property type="entry name" value="Kinase-like_dom_sf"/>
</dbReference>
<feature type="region of interest" description="Disordered" evidence="9">
    <location>
        <begin position="579"/>
        <end position="603"/>
    </location>
</feature>
<evidence type="ECO:0000256" key="4">
    <source>
        <dbReference type="ARBA" id="ARBA00022741"/>
    </source>
</evidence>
<evidence type="ECO:0000256" key="6">
    <source>
        <dbReference type="ARBA" id="ARBA00022840"/>
    </source>
</evidence>
<evidence type="ECO:0000256" key="1">
    <source>
        <dbReference type="ARBA" id="ARBA00012513"/>
    </source>
</evidence>
<dbReference type="SUPFAM" id="SSF56112">
    <property type="entry name" value="Protein kinase-like (PK-like)"/>
    <property type="match status" value="1"/>
</dbReference>
<keyword evidence="6" id="KW-0067">ATP-binding</keyword>
<dbReference type="Gene3D" id="1.10.510.10">
    <property type="entry name" value="Transferase(Phosphotransferase) domain 1"/>
    <property type="match status" value="1"/>
</dbReference>
<evidence type="ECO:0000256" key="3">
    <source>
        <dbReference type="ARBA" id="ARBA00022679"/>
    </source>
</evidence>
<dbReference type="PANTHER" id="PTHR24361:SF433">
    <property type="entry name" value="PROTEIN KINASE DOMAIN-CONTAINING PROTEIN"/>
    <property type="match status" value="1"/>
</dbReference>
<dbReference type="Proteomes" id="UP001345827">
    <property type="component" value="Unassembled WGS sequence"/>
</dbReference>
<evidence type="ECO:0000256" key="2">
    <source>
        <dbReference type="ARBA" id="ARBA00022527"/>
    </source>
</evidence>
<evidence type="ECO:0000259" key="10">
    <source>
        <dbReference type="PROSITE" id="PS50011"/>
    </source>
</evidence>
<protein>
    <recommendedName>
        <fullName evidence="1">non-specific serine/threonine protein kinase</fullName>
        <ecNumber evidence="1">2.7.11.1</ecNumber>
    </recommendedName>
</protein>
<reference evidence="11 12" key="1">
    <citation type="submission" date="2023-06" db="EMBL/GenBank/DDBJ databases">
        <title>Black Yeasts Isolated from many extreme environments.</title>
        <authorList>
            <person name="Coleine C."/>
            <person name="Stajich J.E."/>
            <person name="Selbmann L."/>
        </authorList>
    </citation>
    <scope>NUCLEOTIDE SEQUENCE [LARGE SCALE GENOMIC DNA]</scope>
    <source>
        <strain evidence="11 12">CCFEE 5887</strain>
    </source>
</reference>
<dbReference type="GO" id="GO:0005524">
    <property type="term" value="F:ATP binding"/>
    <property type="evidence" value="ECO:0007669"/>
    <property type="project" value="UniProtKB-KW"/>
</dbReference>
<evidence type="ECO:0000256" key="8">
    <source>
        <dbReference type="ARBA" id="ARBA00048679"/>
    </source>
</evidence>
<feature type="domain" description="Protein kinase" evidence="10">
    <location>
        <begin position="57"/>
        <end position="317"/>
    </location>
</feature>
<keyword evidence="12" id="KW-1185">Reference proteome</keyword>
<dbReference type="GO" id="GO:0005737">
    <property type="term" value="C:cytoplasm"/>
    <property type="evidence" value="ECO:0007669"/>
    <property type="project" value="TreeGrafter"/>
</dbReference>
<dbReference type="InterPro" id="IPR008271">
    <property type="entry name" value="Ser/Thr_kinase_AS"/>
</dbReference>
<dbReference type="EC" id="2.7.11.1" evidence="1"/>
<feature type="compositionally biased region" description="Basic and acidic residues" evidence="9">
    <location>
        <begin position="504"/>
        <end position="513"/>
    </location>
</feature>
<accession>A0AAV9PYC6</accession>
<dbReference type="InterPro" id="IPR000719">
    <property type="entry name" value="Prot_kinase_dom"/>
</dbReference>
<comment type="catalytic activity">
    <reaction evidence="7">
        <text>L-threonyl-[protein] + ATP = O-phospho-L-threonyl-[protein] + ADP + H(+)</text>
        <dbReference type="Rhea" id="RHEA:46608"/>
        <dbReference type="Rhea" id="RHEA-COMP:11060"/>
        <dbReference type="Rhea" id="RHEA-COMP:11605"/>
        <dbReference type="ChEBI" id="CHEBI:15378"/>
        <dbReference type="ChEBI" id="CHEBI:30013"/>
        <dbReference type="ChEBI" id="CHEBI:30616"/>
        <dbReference type="ChEBI" id="CHEBI:61977"/>
        <dbReference type="ChEBI" id="CHEBI:456216"/>
        <dbReference type="EC" id="2.7.11.1"/>
    </reaction>
</comment>
<dbReference type="SMART" id="SM00220">
    <property type="entry name" value="S_TKc"/>
    <property type="match status" value="1"/>
</dbReference>
<comment type="caution">
    <text evidence="11">The sequence shown here is derived from an EMBL/GenBank/DDBJ whole genome shotgun (WGS) entry which is preliminary data.</text>
</comment>
<keyword evidence="4" id="KW-0547">Nucleotide-binding</keyword>
<feature type="compositionally biased region" description="Basic and acidic residues" evidence="9">
    <location>
        <begin position="582"/>
        <end position="600"/>
    </location>
</feature>
<gene>
    <name evidence="11" type="ORF">LTR25_008267</name>
</gene>
<dbReference type="EMBL" id="JAXLQG010000016">
    <property type="protein sequence ID" value="KAK5531937.1"/>
    <property type="molecule type" value="Genomic_DNA"/>
</dbReference>
<feature type="region of interest" description="Disordered" evidence="9">
    <location>
        <begin position="355"/>
        <end position="385"/>
    </location>
</feature>
<evidence type="ECO:0000313" key="12">
    <source>
        <dbReference type="Proteomes" id="UP001345827"/>
    </source>
</evidence>
<dbReference type="Pfam" id="PF00069">
    <property type="entry name" value="Pkinase"/>
    <property type="match status" value="1"/>
</dbReference>
<dbReference type="PROSITE" id="PS50011">
    <property type="entry name" value="PROTEIN_KINASE_DOM"/>
    <property type="match status" value="1"/>
</dbReference>
<feature type="compositionally biased region" description="Polar residues" evidence="9">
    <location>
        <begin position="489"/>
        <end position="503"/>
    </location>
</feature>
<dbReference type="AlphaFoldDB" id="A0AAV9PYC6"/>
<dbReference type="GO" id="GO:0004674">
    <property type="term" value="F:protein serine/threonine kinase activity"/>
    <property type="evidence" value="ECO:0007669"/>
    <property type="project" value="UniProtKB-KW"/>
</dbReference>
<keyword evidence="2" id="KW-0723">Serine/threonine-protein kinase</keyword>
<evidence type="ECO:0000256" key="9">
    <source>
        <dbReference type="SAM" id="MobiDB-lite"/>
    </source>
</evidence>
<comment type="catalytic activity">
    <reaction evidence="8">
        <text>L-seryl-[protein] + ATP = O-phospho-L-seryl-[protein] + ADP + H(+)</text>
        <dbReference type="Rhea" id="RHEA:17989"/>
        <dbReference type="Rhea" id="RHEA-COMP:9863"/>
        <dbReference type="Rhea" id="RHEA-COMP:11604"/>
        <dbReference type="ChEBI" id="CHEBI:15378"/>
        <dbReference type="ChEBI" id="CHEBI:29999"/>
        <dbReference type="ChEBI" id="CHEBI:30616"/>
        <dbReference type="ChEBI" id="CHEBI:83421"/>
        <dbReference type="ChEBI" id="CHEBI:456216"/>
        <dbReference type="EC" id="2.7.11.1"/>
    </reaction>
</comment>
<sequence length="622" mass="69812">MSGRRAGNLPGTLQETGDDILDLYQLRPHFSGPCVEHHRYFSDPSRGIRNQLEVQRWTRFRELGSGAFGTVFLEREENNGSLRAVKVLSKAKYKTKAVNYLREILAMANLSREDAYFIQLYGWFSDDTNIYIAMEFAPHGDLHDCVQQPLPEVEAREITRQIAEALEIMHSKKFAHRDLKPSNIFVVQRGPLWWVKLGDFGVAKRVANDFTRYRTSIDTDFTAPDISFPDVEEEEEADEYTSKVDMWSLGCLLHWLLTLELPLNKKQMYALCLGKVSLPIDRLRPFDPLVVDFITRLLQVQAKRRADAGTILMHEWLSNDRISSMSASHLPSDQPDIQSIVDPIPLPYRGASAFHSSYQPSRSSPGTALSSRAGTIGTTSLLGNPQADQTWEDRFYSLLGRRRNPAAEGSLHSLSCADPGVIRSKPGLAGLVSECRKAAVGDYGVRSNRTLNEDANETLSTLGPKSARVQPKDLLPKHLKEWRVGMPPQLSSLADTHDPTQQTREARKGREKNAFWSPGDIPSSEPETSKPVNDVQLTTTSGTAGASPANPPVRYTMTPKKSAAIIIKNIAGEVVDFPRPLRRNDQNDTHHEDHRNDPHFPRTTFDANGRKVFRYYGTSVPL</sequence>
<organism evidence="11 12">
    <name type="scientific">Vermiconidia calcicola</name>
    <dbReference type="NCBI Taxonomy" id="1690605"/>
    <lineage>
        <taxon>Eukaryota</taxon>
        <taxon>Fungi</taxon>
        <taxon>Dikarya</taxon>
        <taxon>Ascomycota</taxon>
        <taxon>Pezizomycotina</taxon>
        <taxon>Dothideomycetes</taxon>
        <taxon>Dothideomycetidae</taxon>
        <taxon>Mycosphaerellales</taxon>
        <taxon>Extremaceae</taxon>
        <taxon>Vermiconidia</taxon>
    </lineage>
</organism>
<evidence type="ECO:0000313" key="11">
    <source>
        <dbReference type="EMBL" id="KAK5531937.1"/>
    </source>
</evidence>
<proteinExistence type="predicted"/>
<dbReference type="PANTHER" id="PTHR24361">
    <property type="entry name" value="MITOGEN-ACTIVATED KINASE KINASE KINASE"/>
    <property type="match status" value="1"/>
</dbReference>
<keyword evidence="3" id="KW-0808">Transferase</keyword>
<dbReference type="InterPro" id="IPR053235">
    <property type="entry name" value="Ser_Thr_kinase"/>
</dbReference>
<keyword evidence="5" id="KW-0418">Kinase</keyword>
<dbReference type="CDD" id="cd00180">
    <property type="entry name" value="PKc"/>
    <property type="match status" value="1"/>
</dbReference>
<dbReference type="PROSITE" id="PS00108">
    <property type="entry name" value="PROTEIN_KINASE_ST"/>
    <property type="match status" value="1"/>
</dbReference>